<keyword evidence="3 5" id="KW-0378">Hydrolase</keyword>
<dbReference type="GO" id="GO:0052689">
    <property type="term" value="F:carboxylic ester hydrolase activity"/>
    <property type="evidence" value="ECO:0007669"/>
    <property type="project" value="UniProtKB-KW"/>
</dbReference>
<evidence type="ECO:0000256" key="3">
    <source>
        <dbReference type="ARBA" id="ARBA00022801"/>
    </source>
</evidence>
<dbReference type="EMBL" id="KE384742">
    <property type="protein sequence ID" value="KJK76995.1"/>
    <property type="molecule type" value="Genomic_DNA"/>
</dbReference>
<evidence type="ECO:0000256" key="4">
    <source>
        <dbReference type="ARBA" id="ARBA00023157"/>
    </source>
</evidence>
<dbReference type="PANTHER" id="PTHR33938:SF2">
    <property type="entry name" value="CARBOXYLIC ESTER HYDROLASE"/>
    <property type="match status" value="1"/>
</dbReference>
<proteinExistence type="inferred from homology"/>
<dbReference type="PANTHER" id="PTHR33938">
    <property type="entry name" value="FERULOYL ESTERASE B-RELATED"/>
    <property type="match status" value="1"/>
</dbReference>
<gene>
    <name evidence="6" type="ORF">H634G_08037</name>
</gene>
<dbReference type="Pfam" id="PF07519">
    <property type="entry name" value="Tannase"/>
    <property type="match status" value="3"/>
</dbReference>
<dbReference type="InterPro" id="IPR011118">
    <property type="entry name" value="Tannase/feruloyl_esterase"/>
</dbReference>
<comment type="similarity">
    <text evidence="5">Belongs to the tannase family.</text>
</comment>
<keyword evidence="2" id="KW-0732">Signal</keyword>
<keyword evidence="4" id="KW-1015">Disulfide bond</keyword>
<evidence type="ECO:0000256" key="2">
    <source>
        <dbReference type="ARBA" id="ARBA00022729"/>
    </source>
</evidence>
<organism evidence="6 7">
    <name type="scientific">Metarhizium anisopliae BRIP 53293</name>
    <dbReference type="NCBI Taxonomy" id="1291518"/>
    <lineage>
        <taxon>Eukaryota</taxon>
        <taxon>Fungi</taxon>
        <taxon>Dikarya</taxon>
        <taxon>Ascomycota</taxon>
        <taxon>Pezizomycotina</taxon>
        <taxon>Sordariomycetes</taxon>
        <taxon>Hypocreomycetidae</taxon>
        <taxon>Hypocreales</taxon>
        <taxon>Clavicipitaceae</taxon>
        <taxon>Metarhizium</taxon>
    </lineage>
</organism>
<dbReference type="EC" id="3.1.1.-" evidence="5"/>
<dbReference type="AlphaFoldDB" id="A0A0D9NWM5"/>
<evidence type="ECO:0000256" key="5">
    <source>
        <dbReference type="RuleBase" id="RU361238"/>
    </source>
</evidence>
<protein>
    <recommendedName>
        <fullName evidence="5">Carboxylic ester hydrolase</fullName>
        <ecNumber evidence="5">3.1.1.-</ecNumber>
    </recommendedName>
</protein>
<evidence type="ECO:0000313" key="7">
    <source>
        <dbReference type="Proteomes" id="UP000054544"/>
    </source>
</evidence>
<dbReference type="OrthoDB" id="3039123at2759"/>
<sequence length="289" mass="31178">MKQGLTNTPANSPHHIPPPLFRTIADEMVRQCDTQDGLRDGIISDPDGCSFDFNRLLCSPGNKTACLTAAQIDTAERLYSNYLDTKQALVFPGISLGADAAALSAQPSTLGIGFLRYWVHNDSTWDYTTFEYSDVLLSEKVNPGAATADDFDLSPFQNRGGKLIHYHGLADNLIPARSSRYFYDQSVTGASHSVPGFADPEHDVILAIMAWVEGGTAPDKIVATKFRNDSVFAGVESQRPLCAYPLQAAYLGRGGVKDARNWECVEAGTDRAERGGSGNILAGLRGESG</sequence>
<dbReference type="Proteomes" id="UP000054544">
    <property type="component" value="Unassembled WGS sequence"/>
</dbReference>
<name>A0A0D9NWM5_METAN</name>
<accession>A0A0D9NWM5</accession>
<evidence type="ECO:0000256" key="1">
    <source>
        <dbReference type="ARBA" id="ARBA00022487"/>
    </source>
</evidence>
<keyword evidence="1" id="KW-0719">Serine esterase</keyword>
<reference evidence="7" key="1">
    <citation type="journal article" date="2014" name="BMC Genomics">
        <title>The genome sequence of the biocontrol fungus Metarhizium anisopliae and comparative genomics of Metarhizium species.</title>
        <authorList>
            <person name="Pattemore J.A."/>
            <person name="Hane J.K."/>
            <person name="Williams A.H."/>
            <person name="Wilson B.A."/>
            <person name="Stodart B.J."/>
            <person name="Ash G.J."/>
        </authorList>
    </citation>
    <scope>NUCLEOTIDE SEQUENCE [LARGE SCALE GENOMIC DNA]</scope>
    <source>
        <strain evidence="7">BRIP 53293</strain>
    </source>
</reference>
<evidence type="ECO:0000313" key="6">
    <source>
        <dbReference type="EMBL" id="KJK76995.1"/>
    </source>
</evidence>
<keyword evidence="7" id="KW-1185">Reference proteome</keyword>